<feature type="non-terminal residue" evidence="1">
    <location>
        <position position="1"/>
    </location>
</feature>
<reference evidence="1 2" key="1">
    <citation type="submission" date="2015-01" db="EMBL/GenBank/DDBJ databases">
        <title>Evolution of Trichinella species and genotypes.</title>
        <authorList>
            <person name="Korhonen P.K."/>
            <person name="Edoardo P."/>
            <person name="Giuseppe L.R."/>
            <person name="Gasser R.B."/>
        </authorList>
    </citation>
    <scope>NUCLEOTIDE SEQUENCE [LARGE SCALE GENOMIC DNA]</scope>
    <source>
        <strain evidence="1">ISS37</strain>
    </source>
</reference>
<gene>
    <name evidence="1" type="ORF">T07_7307</name>
</gene>
<dbReference type="AlphaFoldDB" id="A0A0V0RPP3"/>
<keyword evidence="2" id="KW-1185">Reference proteome</keyword>
<proteinExistence type="predicted"/>
<feature type="non-terminal residue" evidence="1">
    <location>
        <position position="66"/>
    </location>
</feature>
<protein>
    <submittedName>
        <fullName evidence="1">Uncharacterized protein</fullName>
    </submittedName>
</protein>
<sequence length="66" mass="7306">LNGRFRHFSSLAKLAYTTSLDLLPEGSTSLVDCSFYSAAGQISNDYLAAIRATFVSERDMKQDKKV</sequence>
<dbReference type="OrthoDB" id="10438192at2759"/>
<dbReference type="EMBL" id="JYDL01000107">
    <property type="protein sequence ID" value="KRX16444.1"/>
    <property type="molecule type" value="Genomic_DNA"/>
</dbReference>
<accession>A0A0V0RPP3</accession>
<comment type="caution">
    <text evidence="1">The sequence shown here is derived from an EMBL/GenBank/DDBJ whole genome shotgun (WGS) entry which is preliminary data.</text>
</comment>
<evidence type="ECO:0000313" key="1">
    <source>
        <dbReference type="EMBL" id="KRX16444.1"/>
    </source>
</evidence>
<dbReference type="Proteomes" id="UP000054630">
    <property type="component" value="Unassembled WGS sequence"/>
</dbReference>
<evidence type="ECO:0000313" key="2">
    <source>
        <dbReference type="Proteomes" id="UP000054630"/>
    </source>
</evidence>
<organism evidence="1 2">
    <name type="scientific">Trichinella nelsoni</name>
    <dbReference type="NCBI Taxonomy" id="6336"/>
    <lineage>
        <taxon>Eukaryota</taxon>
        <taxon>Metazoa</taxon>
        <taxon>Ecdysozoa</taxon>
        <taxon>Nematoda</taxon>
        <taxon>Enoplea</taxon>
        <taxon>Dorylaimia</taxon>
        <taxon>Trichinellida</taxon>
        <taxon>Trichinellidae</taxon>
        <taxon>Trichinella</taxon>
    </lineage>
</organism>
<name>A0A0V0RPP3_9BILA</name>